<dbReference type="Pfam" id="PF06985">
    <property type="entry name" value="HET"/>
    <property type="match status" value="1"/>
</dbReference>
<name>A0AAN7U4T3_9PEZI</name>
<comment type="caution">
    <text evidence="3">The sequence shown here is derived from an EMBL/GenBank/DDBJ whole genome shotgun (WGS) entry which is preliminary data.</text>
</comment>
<evidence type="ECO:0000313" key="3">
    <source>
        <dbReference type="EMBL" id="KAK5625240.1"/>
    </source>
</evidence>
<dbReference type="PANTHER" id="PTHR24148:SF64">
    <property type="entry name" value="HETEROKARYON INCOMPATIBILITY DOMAIN-CONTAINING PROTEIN"/>
    <property type="match status" value="1"/>
</dbReference>
<feature type="domain" description="Heterokaryon incompatibility" evidence="2">
    <location>
        <begin position="77"/>
        <end position="227"/>
    </location>
</feature>
<organism evidence="3 4">
    <name type="scientific">Xylaria bambusicola</name>
    <dbReference type="NCBI Taxonomy" id="326684"/>
    <lineage>
        <taxon>Eukaryota</taxon>
        <taxon>Fungi</taxon>
        <taxon>Dikarya</taxon>
        <taxon>Ascomycota</taxon>
        <taxon>Pezizomycotina</taxon>
        <taxon>Sordariomycetes</taxon>
        <taxon>Xylariomycetidae</taxon>
        <taxon>Xylariales</taxon>
        <taxon>Xylariaceae</taxon>
        <taxon>Xylaria</taxon>
    </lineage>
</organism>
<proteinExistence type="predicted"/>
<dbReference type="EMBL" id="JAWHQM010000002">
    <property type="protein sequence ID" value="KAK5625240.1"/>
    <property type="molecule type" value="Genomic_DNA"/>
</dbReference>
<dbReference type="Proteomes" id="UP001305414">
    <property type="component" value="Unassembled WGS sequence"/>
</dbReference>
<protein>
    <recommendedName>
        <fullName evidence="2">Heterokaryon incompatibility domain-containing protein</fullName>
    </recommendedName>
</protein>
<accession>A0AAN7U4T3</accession>
<reference evidence="3 4" key="1">
    <citation type="submission" date="2023-10" db="EMBL/GenBank/DDBJ databases">
        <title>Draft genome sequence of Xylaria bambusicola isolate GMP-LS, the root and basal stem rot pathogen of sugarcane in Indonesia.</title>
        <authorList>
            <person name="Selvaraj P."/>
            <person name="Muralishankar V."/>
            <person name="Muruganantham S."/>
            <person name="Sp S."/>
            <person name="Haryani S."/>
            <person name="Lau K.J.X."/>
            <person name="Naqvi N.I."/>
        </authorList>
    </citation>
    <scope>NUCLEOTIDE SEQUENCE [LARGE SCALE GENOMIC DNA]</scope>
    <source>
        <strain evidence="3">GMP-LS</strain>
    </source>
</reference>
<evidence type="ECO:0000259" key="2">
    <source>
        <dbReference type="Pfam" id="PF06985"/>
    </source>
</evidence>
<keyword evidence="4" id="KW-1185">Reference proteome</keyword>
<dbReference type="PANTHER" id="PTHR24148">
    <property type="entry name" value="ANKYRIN REPEAT DOMAIN-CONTAINING PROTEIN 39 HOMOLOG-RELATED"/>
    <property type="match status" value="1"/>
</dbReference>
<gene>
    <name evidence="3" type="ORF">RRF57_000956</name>
</gene>
<dbReference type="AlphaFoldDB" id="A0AAN7U4T3"/>
<sequence length="355" mass="41374">MSTSKITITGLPGNEVAPGNDTQLPSQNYEPSYQYSALPYPDSIRVLVLEPSADEEGYLDGKIVEQRLSDDCTELGYNALSYVWGEEKNTHEIHIEGHQLRIRKNLDSALRHLRRRDHPIRLWVDALCIDQNSLNERNHQVQQMRTIFSSALETIIYLGDLMGGNIEKSAWNFLERHAAWAMNQNRDADPGLPAEREKMTYFRGEISDVEIEILERPWFKRLWVFQEVVVSKILSIQCGDRRISWNDFCKALLLLPRYHDRYGLSYGLSRKVDVVRDMFQARWRYQELHDMDHLLPPWRSLIQTYNLKHNMLNVLDVLQIARKLKASDPRDKIFGLLGICSGINVNDERFAIDYN</sequence>
<dbReference type="InterPro" id="IPR010730">
    <property type="entry name" value="HET"/>
</dbReference>
<evidence type="ECO:0000313" key="4">
    <source>
        <dbReference type="Proteomes" id="UP001305414"/>
    </source>
</evidence>
<dbReference type="InterPro" id="IPR052895">
    <property type="entry name" value="HetReg/Transcr_Mod"/>
</dbReference>
<evidence type="ECO:0000256" key="1">
    <source>
        <dbReference type="SAM" id="MobiDB-lite"/>
    </source>
</evidence>
<feature type="region of interest" description="Disordered" evidence="1">
    <location>
        <begin position="1"/>
        <end position="28"/>
    </location>
</feature>